<dbReference type="EMBL" id="JANHOG010000387">
    <property type="protein sequence ID" value="KAJ3554892.1"/>
    <property type="molecule type" value="Genomic_DNA"/>
</dbReference>
<dbReference type="Proteomes" id="UP001148662">
    <property type="component" value="Unassembled WGS sequence"/>
</dbReference>
<evidence type="ECO:0000313" key="1">
    <source>
        <dbReference type="EMBL" id="KAJ3554892.1"/>
    </source>
</evidence>
<protein>
    <submittedName>
        <fullName evidence="1">Uncharacterized protein</fullName>
    </submittedName>
</protein>
<evidence type="ECO:0000313" key="2">
    <source>
        <dbReference type="Proteomes" id="UP001148662"/>
    </source>
</evidence>
<reference evidence="1" key="1">
    <citation type="submission" date="2022-07" db="EMBL/GenBank/DDBJ databases">
        <title>Genome Sequence of Phlebia brevispora.</title>
        <authorList>
            <person name="Buettner E."/>
        </authorList>
    </citation>
    <scope>NUCLEOTIDE SEQUENCE</scope>
    <source>
        <strain evidence="1">MPL23</strain>
    </source>
</reference>
<gene>
    <name evidence="1" type="ORF">NM688_g2874</name>
</gene>
<proteinExistence type="predicted"/>
<sequence>MSQLDEASDSILGTNAVDDGREKKRRRVQRACDMCRLKRVRCEGGQPSHRACNNCVENKFDCTYTQVSKKPHNDKAYIQSLETRLAKMEAVLKQFVPPNAIPSGLLSDRDLHQTSPFAEGRTPGEPDALSTVPISSASRTPPPPVDADDLESSDDEYSARKTLEESFRSISLDPGEPHFFGKSSSFMFLQKAMDIRKDEAAHPTSGVLEHTSLAQDDGPEARILISPRRPYPLADRLVRAGRPSPA</sequence>
<comment type="caution">
    <text evidence="1">The sequence shown here is derived from an EMBL/GenBank/DDBJ whole genome shotgun (WGS) entry which is preliminary data.</text>
</comment>
<organism evidence="1 2">
    <name type="scientific">Phlebia brevispora</name>
    <dbReference type="NCBI Taxonomy" id="194682"/>
    <lineage>
        <taxon>Eukaryota</taxon>
        <taxon>Fungi</taxon>
        <taxon>Dikarya</taxon>
        <taxon>Basidiomycota</taxon>
        <taxon>Agaricomycotina</taxon>
        <taxon>Agaricomycetes</taxon>
        <taxon>Polyporales</taxon>
        <taxon>Meruliaceae</taxon>
        <taxon>Phlebia</taxon>
    </lineage>
</organism>
<keyword evidence="2" id="KW-1185">Reference proteome</keyword>
<name>A0ACC1T7L1_9APHY</name>
<accession>A0ACC1T7L1</accession>